<accession>A0ABM7VJE7</accession>
<evidence type="ECO:0000313" key="2">
    <source>
        <dbReference type="Proteomes" id="UP001354989"/>
    </source>
</evidence>
<dbReference type="Proteomes" id="UP001354989">
    <property type="component" value="Plasmid pPP1"/>
</dbReference>
<geneLocation type="plasmid" evidence="1 2">
    <name>pPP1</name>
</geneLocation>
<protein>
    <submittedName>
        <fullName evidence="1">Uncharacterized protein</fullName>
    </submittedName>
</protein>
<proteinExistence type="predicted"/>
<gene>
    <name evidence="1" type="ORF">PEPS_33450</name>
</gene>
<name>A0ABM7VJE7_9BACT</name>
<evidence type="ECO:0000313" key="1">
    <source>
        <dbReference type="EMBL" id="BDD01065.1"/>
    </source>
</evidence>
<sequence>MKIMNKNKTEVVARPKHEGVRAHHFFEKINLQFPIN</sequence>
<keyword evidence="2" id="KW-1185">Reference proteome</keyword>
<keyword evidence="1" id="KW-0614">Plasmid</keyword>
<organism evidence="1 2">
    <name type="scientific">Persicobacter psychrovividus</name>
    <dbReference type="NCBI Taxonomy" id="387638"/>
    <lineage>
        <taxon>Bacteria</taxon>
        <taxon>Pseudomonadati</taxon>
        <taxon>Bacteroidota</taxon>
        <taxon>Cytophagia</taxon>
        <taxon>Cytophagales</taxon>
        <taxon>Persicobacteraceae</taxon>
        <taxon>Persicobacter</taxon>
    </lineage>
</organism>
<reference evidence="1 2" key="1">
    <citation type="submission" date="2021-12" db="EMBL/GenBank/DDBJ databases">
        <title>Genome sequencing of bacteria with rrn-lacking chromosome and rrn-plasmid.</title>
        <authorList>
            <person name="Anda M."/>
            <person name="Iwasaki W."/>
        </authorList>
    </citation>
    <scope>NUCLEOTIDE SEQUENCE [LARGE SCALE GENOMIC DNA]</scope>
    <source>
        <strain evidence="1 2">NBRC 101262</strain>
        <plasmid evidence="1 2">pPP1</plasmid>
    </source>
</reference>
<dbReference type="EMBL" id="AP025293">
    <property type="protein sequence ID" value="BDD01065.1"/>
    <property type="molecule type" value="Genomic_DNA"/>
</dbReference>